<organism evidence="9 10">
    <name type="scientific">Pygoscelis papua</name>
    <name type="common">Gentoo penguin</name>
    <dbReference type="NCBI Taxonomy" id="30457"/>
    <lineage>
        <taxon>Eukaryota</taxon>
        <taxon>Metazoa</taxon>
        <taxon>Chordata</taxon>
        <taxon>Craniata</taxon>
        <taxon>Vertebrata</taxon>
        <taxon>Euteleostomi</taxon>
        <taxon>Archelosauria</taxon>
        <taxon>Archosauria</taxon>
        <taxon>Dinosauria</taxon>
        <taxon>Saurischia</taxon>
        <taxon>Theropoda</taxon>
        <taxon>Coelurosauria</taxon>
        <taxon>Aves</taxon>
        <taxon>Neognathae</taxon>
        <taxon>Neoaves</taxon>
        <taxon>Aequornithes</taxon>
        <taxon>Sphenisciformes</taxon>
        <taxon>Spheniscidae</taxon>
        <taxon>Pygoscelis</taxon>
    </lineage>
</organism>
<dbReference type="Pfam" id="PF00096">
    <property type="entry name" value="zf-C2H2"/>
    <property type="match status" value="1"/>
</dbReference>
<proteinExistence type="predicted"/>
<dbReference type="GO" id="GO:0005634">
    <property type="term" value="C:nucleus"/>
    <property type="evidence" value="ECO:0007669"/>
    <property type="project" value="UniProtKB-SubCell"/>
</dbReference>
<evidence type="ECO:0000259" key="8">
    <source>
        <dbReference type="PROSITE" id="PS50157"/>
    </source>
</evidence>
<accession>A0AA40GIV7</accession>
<dbReference type="PANTHER" id="PTHR23226:SF416">
    <property type="entry name" value="FI01424P"/>
    <property type="match status" value="1"/>
</dbReference>
<keyword evidence="2" id="KW-0479">Metal-binding</keyword>
<dbReference type="GO" id="GO:0008270">
    <property type="term" value="F:zinc ion binding"/>
    <property type="evidence" value="ECO:0007669"/>
    <property type="project" value="UniProtKB-KW"/>
</dbReference>
<keyword evidence="6" id="KW-0539">Nucleus</keyword>
<sequence>CPKCNKGFRWCSDLIKHQRTHTGEKPFICSEPSAETHLRNHQRAHTGERPFKCTWRGKGFSDFPALAQHQRTHRGKKPYVCSQCGKCFKQSAHTNRKQ</sequence>
<evidence type="ECO:0000256" key="3">
    <source>
        <dbReference type="ARBA" id="ARBA00022737"/>
    </source>
</evidence>
<dbReference type="FunFam" id="3.30.160.60:FF:000512">
    <property type="entry name" value="zinc finger protein 197 isoform X1"/>
    <property type="match status" value="1"/>
</dbReference>
<dbReference type="InterPro" id="IPR036236">
    <property type="entry name" value="Znf_C2H2_sf"/>
</dbReference>
<dbReference type="FunFam" id="3.30.160.60:FF:000110">
    <property type="entry name" value="Zinc finger protein-like"/>
    <property type="match status" value="1"/>
</dbReference>
<evidence type="ECO:0000313" key="10">
    <source>
        <dbReference type="Proteomes" id="UP001177209"/>
    </source>
</evidence>
<gene>
    <name evidence="9" type="primary">Zfp184</name>
    <name evidence="9" type="ORF">KCX86_0013150</name>
</gene>
<feature type="domain" description="C2H2-type" evidence="8">
    <location>
        <begin position="51"/>
        <end position="78"/>
    </location>
</feature>
<keyword evidence="4 7" id="KW-0863">Zinc-finger</keyword>
<feature type="domain" description="C2H2-type" evidence="8">
    <location>
        <begin position="1"/>
        <end position="26"/>
    </location>
</feature>
<evidence type="ECO:0000313" key="9">
    <source>
        <dbReference type="EMBL" id="KAK1187005.1"/>
    </source>
</evidence>
<dbReference type="GO" id="GO:0000978">
    <property type="term" value="F:RNA polymerase II cis-regulatory region sequence-specific DNA binding"/>
    <property type="evidence" value="ECO:0007669"/>
    <property type="project" value="TreeGrafter"/>
</dbReference>
<comment type="caution">
    <text evidence="9">The sequence shown here is derived from an EMBL/GenBank/DDBJ whole genome shotgun (WGS) entry which is preliminary data.</text>
</comment>
<feature type="non-terminal residue" evidence="9">
    <location>
        <position position="98"/>
    </location>
</feature>
<dbReference type="Gene3D" id="3.30.160.60">
    <property type="entry name" value="Classic Zinc Finger"/>
    <property type="match status" value="4"/>
</dbReference>
<name>A0AA40GIV7_PYGPA</name>
<dbReference type="PANTHER" id="PTHR23226">
    <property type="entry name" value="ZINC FINGER AND SCAN DOMAIN-CONTAINING"/>
    <property type="match status" value="1"/>
</dbReference>
<dbReference type="PROSITE" id="PS00028">
    <property type="entry name" value="ZINC_FINGER_C2H2_1"/>
    <property type="match status" value="1"/>
</dbReference>
<evidence type="ECO:0000256" key="6">
    <source>
        <dbReference type="ARBA" id="ARBA00023242"/>
    </source>
</evidence>
<evidence type="ECO:0000256" key="1">
    <source>
        <dbReference type="ARBA" id="ARBA00004123"/>
    </source>
</evidence>
<keyword evidence="5" id="KW-0862">Zinc</keyword>
<dbReference type="SMART" id="SM00355">
    <property type="entry name" value="ZnF_C2H2"/>
    <property type="match status" value="2"/>
</dbReference>
<dbReference type="InterPro" id="IPR013087">
    <property type="entry name" value="Znf_C2H2_type"/>
</dbReference>
<protein>
    <submittedName>
        <fullName evidence="9">ZN184 protein</fullName>
    </submittedName>
</protein>
<dbReference type="EMBL" id="JAHCLZ010015188">
    <property type="protein sequence ID" value="KAK1187005.1"/>
    <property type="molecule type" value="Genomic_DNA"/>
</dbReference>
<dbReference type="AlphaFoldDB" id="A0AA40GIV7"/>
<dbReference type="PROSITE" id="PS50157">
    <property type="entry name" value="ZINC_FINGER_C2H2_2"/>
    <property type="match status" value="2"/>
</dbReference>
<comment type="subcellular location">
    <subcellularLocation>
        <location evidence="1">Nucleus</location>
    </subcellularLocation>
</comment>
<dbReference type="GO" id="GO:0000981">
    <property type="term" value="F:DNA-binding transcription factor activity, RNA polymerase II-specific"/>
    <property type="evidence" value="ECO:0007669"/>
    <property type="project" value="TreeGrafter"/>
</dbReference>
<keyword evidence="10" id="KW-1185">Reference proteome</keyword>
<keyword evidence="3" id="KW-0677">Repeat</keyword>
<dbReference type="FunFam" id="3.30.160.60:FF:002343">
    <property type="entry name" value="Zinc finger protein 33A"/>
    <property type="match status" value="1"/>
</dbReference>
<evidence type="ECO:0000256" key="7">
    <source>
        <dbReference type="PROSITE-ProRule" id="PRU00042"/>
    </source>
</evidence>
<dbReference type="SUPFAM" id="SSF57667">
    <property type="entry name" value="beta-beta-alpha zinc fingers"/>
    <property type="match status" value="2"/>
</dbReference>
<evidence type="ECO:0000256" key="4">
    <source>
        <dbReference type="ARBA" id="ARBA00022771"/>
    </source>
</evidence>
<evidence type="ECO:0000256" key="5">
    <source>
        <dbReference type="ARBA" id="ARBA00022833"/>
    </source>
</evidence>
<evidence type="ECO:0000256" key="2">
    <source>
        <dbReference type="ARBA" id="ARBA00022723"/>
    </source>
</evidence>
<feature type="non-terminal residue" evidence="9">
    <location>
        <position position="1"/>
    </location>
</feature>
<reference evidence="9" key="1">
    <citation type="submission" date="2021-05" db="EMBL/GenBank/DDBJ databases">
        <title>A comprehensive genomic history of the evolution of penguins.</title>
        <authorList>
            <person name="Bi X."/>
        </authorList>
    </citation>
    <scope>NUCLEOTIDE SEQUENCE</scope>
    <source>
        <strain evidence="9">Gentoo_SouthGeorgia</strain>
        <tissue evidence="9">Blood</tissue>
    </source>
</reference>
<dbReference type="Proteomes" id="UP001177209">
    <property type="component" value="Unassembled WGS sequence"/>
</dbReference>